<protein>
    <recommendedName>
        <fullName evidence="3">FPL domain-containing protein</fullName>
    </recommendedName>
</protein>
<reference evidence="4" key="2">
    <citation type="submission" date="2013-10" db="EMBL/GenBank/DDBJ databases">
        <authorList>
            <person name="Aslett M."/>
        </authorList>
    </citation>
    <scope>NUCLEOTIDE SEQUENCE [LARGE SCALE GENOMIC DNA]</scope>
    <source>
        <strain evidence="4">Houghton</strain>
    </source>
</reference>
<feature type="region of interest" description="Disordered" evidence="2">
    <location>
        <begin position="581"/>
        <end position="600"/>
    </location>
</feature>
<dbReference type="GO" id="GO:0005770">
    <property type="term" value="C:late endosome"/>
    <property type="evidence" value="ECO:0007669"/>
    <property type="project" value="TreeGrafter"/>
</dbReference>
<feature type="region of interest" description="Disordered" evidence="2">
    <location>
        <begin position="982"/>
        <end position="1010"/>
    </location>
</feature>
<feature type="region of interest" description="Disordered" evidence="2">
    <location>
        <begin position="1088"/>
        <end position="1113"/>
    </location>
</feature>
<keyword evidence="5" id="KW-1185">Reference proteome</keyword>
<evidence type="ECO:0000259" key="3">
    <source>
        <dbReference type="Pfam" id="PF09758"/>
    </source>
</evidence>
<feature type="domain" description="FPL" evidence="3">
    <location>
        <begin position="26"/>
        <end position="163"/>
    </location>
</feature>
<feature type="compositionally biased region" description="Low complexity" evidence="2">
    <location>
        <begin position="1088"/>
        <end position="1101"/>
    </location>
</feature>
<gene>
    <name evidence="4" type="ORF">EPH_0011580</name>
</gene>
<evidence type="ECO:0000313" key="5">
    <source>
        <dbReference type="Proteomes" id="UP000018201"/>
    </source>
</evidence>
<name>U6G3W5_9EIME</name>
<accession>U6G3W5</accession>
<dbReference type="VEuPathDB" id="ToxoDB:EPH_0011580"/>
<evidence type="ECO:0000256" key="2">
    <source>
        <dbReference type="SAM" id="MobiDB-lite"/>
    </source>
</evidence>
<dbReference type="PANTHER" id="PTHR21481">
    <property type="entry name" value="PROTEIN CLEC16A"/>
    <property type="match status" value="1"/>
</dbReference>
<dbReference type="OrthoDB" id="294052at2759"/>
<dbReference type="GO" id="GO:0005794">
    <property type="term" value="C:Golgi apparatus"/>
    <property type="evidence" value="ECO:0007669"/>
    <property type="project" value="TreeGrafter"/>
</dbReference>
<dbReference type="Proteomes" id="UP000018201">
    <property type="component" value="Unassembled WGS sequence"/>
</dbReference>
<keyword evidence="1" id="KW-0072">Autophagy</keyword>
<dbReference type="EMBL" id="HG689922">
    <property type="protein sequence ID" value="CDI74182.1"/>
    <property type="molecule type" value="Genomic_DNA"/>
</dbReference>
<dbReference type="InterPro" id="IPR039272">
    <property type="entry name" value="CLEC16A/TT9"/>
</dbReference>
<sequence>MGRLLDSLPPYDAVDERNRDFTIETLRQVAEVLVWGEHNNRGYFDIFCEQNVLLYFVQLAEQPTVPNAVKVQLLQTLSIIVQSINKETAVYYMFSNNYINSLLSTKFDFDDEEVASWYVSFIKSLSLLVNPDTIKLFLNERAKHFPIYSESVKFFRAKDSMVLQDLSLRAFLLQRPIFFSHVACYLRELLDGQLLRLTTSRGASPDRGIQDGVLEIEEMLFYIQDIFSLGIQEFSELLAARLLVHCYLPLIGMLGIHVKNKRERGNLNSERTVASAHDSPDGCLHLLGGGDGNCRIGSQGKTPEGGSCPQAQKRLEQGWMWGWSTPEDLYDPKRSNAVSGQLANTAKGSNILPGHSVDLSRSWRARAAEAVSRRLGEGPREKEAGSACMVADESKASAPCGANNVQESQLQSQVHSIANCDGSLRLILFFLIQTFNCIQSEKLLQPLVAALLLHRVPQPLYNLIVAKAPATPDAYKNLRNPTQCAGHIEAFLPIQELSSNDKTREETSEGSGMREATSQTSKGASEAPSLPTDNRERVPSALSFEDRIMMLKRSVDALHRLGYFAKVDDIEELRSLEEATRLENSLPSSPDCREWNEGSGRGQTEGNHIKWCYNPVQQHLLMLLDGYELAQRQCDVCFLVLTTLLQSIFRHPSTTTGFLMRACILPSATPIPSSSTFEISGFKRAGARRRFGSEPATPGRTTLPRTNIPDHPKKSLATLASSIKCSHLTTGDAIRLSISAPATPPLRLYGQSELRCPENVLEYTHYDKMSWCFTAKMLDAIKAHLANPFLRPITLRMALSVITTLITEHILKVQSSEYRARSLEVFVNKMLTLRRAAALATKLCLSVLSDGHTIDVFWVLNIIRPFGRIRGNQMNGRSTEWGQLPTRLLPVTSVFSFLPQARRQVSPRNTVVVVVESNANTFPPYLMVATTDQEIERRSIQVFLLLRRLHRDLSAILQSIRTTQSDAYAVAQKASSILNGVSLEPNPLESEDNAGHEVGESETVGEEATPKLSLEGRNIIRCTVETSSGPATRYCVQDDKRLLLVTPSCIFPGFGDIRTSHPLRNVECRLKTNNSRCMHLLVLDVVPPADGPSQSPSSDSPEGPPTMRVSLTAPPLKEGVRMERPALWEIRLQFADALRCSTVFVSFQGPLGVSGSW</sequence>
<feature type="region of interest" description="Disordered" evidence="2">
    <location>
        <begin position="496"/>
        <end position="538"/>
    </location>
</feature>
<dbReference type="InterPro" id="IPR019155">
    <property type="entry name" value="CLEC16A/TT9_N"/>
</dbReference>
<evidence type="ECO:0000313" key="4">
    <source>
        <dbReference type="EMBL" id="CDI74182.1"/>
    </source>
</evidence>
<feature type="region of interest" description="Disordered" evidence="2">
    <location>
        <begin position="690"/>
        <end position="710"/>
    </location>
</feature>
<reference evidence="4" key="1">
    <citation type="submission" date="2013-10" db="EMBL/GenBank/DDBJ databases">
        <title>Genomic analysis of the causative agents of coccidiosis in chickens.</title>
        <authorList>
            <person name="Reid A.J."/>
            <person name="Blake D."/>
            <person name="Billington K."/>
            <person name="Browne H."/>
            <person name="Dunn M."/>
            <person name="Hung S."/>
            <person name="Kawahara F."/>
            <person name="Miranda-Saavedra D."/>
            <person name="Mourier T."/>
            <person name="Nagra H."/>
            <person name="Otto T.D."/>
            <person name="Rawlings N."/>
            <person name="Sanchez A."/>
            <person name="Sanders M."/>
            <person name="Subramaniam C."/>
            <person name="Tay Y."/>
            <person name="Dear P."/>
            <person name="Doerig C."/>
            <person name="Gruber A."/>
            <person name="Parkinson J."/>
            <person name="Shirley M."/>
            <person name="Wan K.L."/>
            <person name="Berriman M."/>
            <person name="Tomley F."/>
            <person name="Pain A."/>
        </authorList>
    </citation>
    <scope>NUCLEOTIDE SEQUENCE [LARGE SCALE GENOMIC DNA]</scope>
    <source>
        <strain evidence="4">Houghton</strain>
    </source>
</reference>
<dbReference type="Pfam" id="PF09758">
    <property type="entry name" value="FPL"/>
    <property type="match status" value="1"/>
</dbReference>
<dbReference type="GO" id="GO:0006914">
    <property type="term" value="P:autophagy"/>
    <property type="evidence" value="ECO:0007669"/>
    <property type="project" value="UniProtKB-KW"/>
</dbReference>
<dbReference type="GO" id="GO:0016197">
    <property type="term" value="P:endosomal transport"/>
    <property type="evidence" value="ECO:0007669"/>
    <property type="project" value="TreeGrafter"/>
</dbReference>
<dbReference type="PANTHER" id="PTHR21481:SF0">
    <property type="entry name" value="PROTEIN CLEC16A"/>
    <property type="match status" value="1"/>
</dbReference>
<proteinExistence type="predicted"/>
<evidence type="ECO:0000256" key="1">
    <source>
        <dbReference type="ARBA" id="ARBA00023006"/>
    </source>
</evidence>
<dbReference type="AlphaFoldDB" id="U6G3W5"/>
<organism evidence="4 5">
    <name type="scientific">Eimeria praecox</name>
    <dbReference type="NCBI Taxonomy" id="51316"/>
    <lineage>
        <taxon>Eukaryota</taxon>
        <taxon>Sar</taxon>
        <taxon>Alveolata</taxon>
        <taxon>Apicomplexa</taxon>
        <taxon>Conoidasida</taxon>
        <taxon>Coccidia</taxon>
        <taxon>Eucoccidiorida</taxon>
        <taxon>Eimeriorina</taxon>
        <taxon>Eimeriidae</taxon>
        <taxon>Eimeria</taxon>
    </lineage>
</organism>
<dbReference type="GO" id="GO:0007034">
    <property type="term" value="P:vacuolar transport"/>
    <property type="evidence" value="ECO:0007669"/>
    <property type="project" value="TreeGrafter"/>
</dbReference>
<dbReference type="GO" id="GO:1901096">
    <property type="term" value="P:regulation of autophagosome maturation"/>
    <property type="evidence" value="ECO:0007669"/>
    <property type="project" value="TreeGrafter"/>
</dbReference>